<dbReference type="Pfam" id="PF00271">
    <property type="entry name" value="Helicase_C"/>
    <property type="match status" value="1"/>
</dbReference>
<evidence type="ECO:0000259" key="2">
    <source>
        <dbReference type="PROSITE" id="PS51192"/>
    </source>
</evidence>
<evidence type="ECO:0000313" key="3">
    <source>
        <dbReference type="EMBL" id="USQ97258.1"/>
    </source>
</evidence>
<name>A0ABY4ZXH2_9CAUL</name>
<proteinExistence type="predicted"/>
<dbReference type="InterPro" id="IPR000330">
    <property type="entry name" value="SNF2_N"/>
</dbReference>
<dbReference type="SUPFAM" id="SSF52540">
    <property type="entry name" value="P-loop containing nucleoside triphosphate hydrolases"/>
    <property type="match status" value="2"/>
</dbReference>
<dbReference type="EMBL" id="CP096040">
    <property type="protein sequence ID" value="USQ97258.1"/>
    <property type="molecule type" value="Genomic_DNA"/>
</dbReference>
<evidence type="ECO:0000313" key="4">
    <source>
        <dbReference type="Proteomes" id="UP001057520"/>
    </source>
</evidence>
<dbReference type="Gene3D" id="3.40.50.300">
    <property type="entry name" value="P-loop containing nucleotide triphosphate hydrolases"/>
    <property type="match status" value="1"/>
</dbReference>
<evidence type="ECO:0000256" key="1">
    <source>
        <dbReference type="ARBA" id="ARBA00022801"/>
    </source>
</evidence>
<keyword evidence="1" id="KW-0378">Hydrolase</keyword>
<dbReference type="PANTHER" id="PTHR45766">
    <property type="entry name" value="DNA ANNEALING HELICASE AND ENDONUCLEASE ZRANB3 FAMILY MEMBER"/>
    <property type="match status" value="1"/>
</dbReference>
<reference evidence="3 4" key="1">
    <citation type="submission" date="2022-04" db="EMBL/GenBank/DDBJ databases">
        <title>Genome sequence of soybean root-associated Caulobacter segnis RL271.</title>
        <authorList>
            <person name="Longley R."/>
            <person name="Bonito G."/>
            <person name="Trigodet F."/>
            <person name="Crosson S."/>
            <person name="Fiebig A."/>
        </authorList>
    </citation>
    <scope>NUCLEOTIDE SEQUENCE [LARGE SCALE GENOMIC DNA]</scope>
    <source>
        <strain evidence="3 4">RL271</strain>
    </source>
</reference>
<dbReference type="InterPro" id="IPR049730">
    <property type="entry name" value="SNF2/RAD54-like_C"/>
</dbReference>
<dbReference type="SMART" id="SM00487">
    <property type="entry name" value="DEXDc"/>
    <property type="match status" value="1"/>
</dbReference>
<dbReference type="CDD" id="cd18793">
    <property type="entry name" value="SF2_C_SNF"/>
    <property type="match status" value="1"/>
</dbReference>
<dbReference type="InterPro" id="IPR014001">
    <property type="entry name" value="Helicase_ATP-bd"/>
</dbReference>
<dbReference type="GO" id="GO:0004386">
    <property type="term" value="F:helicase activity"/>
    <property type="evidence" value="ECO:0007669"/>
    <property type="project" value="UniProtKB-KW"/>
</dbReference>
<accession>A0ABY4ZXH2</accession>
<protein>
    <submittedName>
        <fullName evidence="3">DEAD/DEAH box helicase</fullName>
    </submittedName>
</protein>
<keyword evidence="3" id="KW-0347">Helicase</keyword>
<gene>
    <name evidence="3" type="ORF">MZV50_06865</name>
</gene>
<feature type="domain" description="Helicase ATP-binding" evidence="2">
    <location>
        <begin position="116"/>
        <end position="269"/>
    </location>
</feature>
<keyword evidence="3" id="KW-0067">ATP-binding</keyword>
<dbReference type="PROSITE" id="PS51192">
    <property type="entry name" value="HELICASE_ATP_BIND_1"/>
    <property type="match status" value="1"/>
</dbReference>
<dbReference type="InterPro" id="IPR038718">
    <property type="entry name" value="SNF2-like_sf"/>
</dbReference>
<dbReference type="InterPro" id="IPR027417">
    <property type="entry name" value="P-loop_NTPase"/>
</dbReference>
<dbReference type="Gene3D" id="3.40.50.10810">
    <property type="entry name" value="Tandem AAA-ATPase domain"/>
    <property type="match status" value="1"/>
</dbReference>
<organism evidence="3 4">
    <name type="scientific">Caulobacter segnis</name>
    <dbReference type="NCBI Taxonomy" id="88688"/>
    <lineage>
        <taxon>Bacteria</taxon>
        <taxon>Pseudomonadati</taxon>
        <taxon>Pseudomonadota</taxon>
        <taxon>Alphaproteobacteria</taxon>
        <taxon>Caulobacterales</taxon>
        <taxon>Caulobacteraceae</taxon>
        <taxon>Caulobacter</taxon>
    </lineage>
</organism>
<dbReference type="Pfam" id="PF00176">
    <property type="entry name" value="SNF2-rel_dom"/>
    <property type="match status" value="1"/>
</dbReference>
<dbReference type="InterPro" id="IPR001650">
    <property type="entry name" value="Helicase_C-like"/>
</dbReference>
<sequence>MRTYGNLALVADQWVINDLEPHVAIKLKALFPGVPKANKVVTFPATPLIAADLGWFCERYPLRASNDDLNALDTARTAFAGLRAEADRIRATDYTPPLLTGLREGQALREHQARNIELLGLFGGLLVGDEVGKGKTYTAAGAMLLPGALPAAVVVLPSLKRQWQNKIQQFTHLTCHLVEGGSPYELPPADVRIFSYMTLAGWADMFGSLGHGLVVWDEIHELRAGLDTEKGKASMRLGEAGRYRLGLTATPIFNYGTEIWNIMRFLRPEVLGERGDFLREFAPHGSVDGKALGAFLRDQNAFVRERKDDPQPVKVVQVLEGYDEGELEAVEGIARALAHTAATGAFRERGEATRELDLRVRHATGVAKARAVARVARILVEGGAPILLFGWHREVYDIWLEELADLAPAMFTGSETPRQKAAAQARFLNGETDILIMSLRSGAGLDGLQARCSTVVFGELDWSPGQHHQCVGRVDREGQPHWERGEGVLAIYLVVEDGSDPPMLDVLGLKASEAHAVVDPDLGVQAANTDETRLRGLVQRYLDRTGAGEAGQCHEA</sequence>
<dbReference type="Proteomes" id="UP001057520">
    <property type="component" value="Chromosome"/>
</dbReference>
<dbReference type="PANTHER" id="PTHR45766:SF6">
    <property type="entry name" value="SWI_SNF-RELATED MATRIX-ASSOCIATED ACTIN-DEPENDENT REGULATOR OF CHROMATIN SUBFAMILY A-LIKE PROTEIN 1"/>
    <property type="match status" value="1"/>
</dbReference>
<keyword evidence="4" id="KW-1185">Reference proteome</keyword>
<keyword evidence="3" id="KW-0547">Nucleotide-binding</keyword>